<dbReference type="Proteomes" id="UP000708208">
    <property type="component" value="Unassembled WGS sequence"/>
</dbReference>
<feature type="chain" id="PRO_5035321591" description="Peptidase S1 domain-containing protein" evidence="2">
    <location>
        <begin position="18"/>
        <end position="116"/>
    </location>
</feature>
<dbReference type="PROSITE" id="PS00134">
    <property type="entry name" value="TRYPSIN_HIS"/>
    <property type="match status" value="1"/>
</dbReference>
<dbReference type="AlphaFoldDB" id="A0A8J2L0X6"/>
<dbReference type="FunFam" id="2.40.10.10:FF:000068">
    <property type="entry name" value="transmembrane protease serine 2"/>
    <property type="match status" value="1"/>
</dbReference>
<dbReference type="PANTHER" id="PTHR24252">
    <property type="entry name" value="ACROSIN-RELATED"/>
    <property type="match status" value="1"/>
</dbReference>
<sequence>MWTAASIIISSLAMIAGFPTENNNPGINIVGGSETTPHEYPFISAIQRYGGNTAYQWCGASILDSTWILTAAHCITSIDSPSSFRIVAGDHDVTVEEGTEQRRSVEKIISHANFST</sequence>
<proteinExistence type="predicted"/>
<evidence type="ECO:0000313" key="5">
    <source>
        <dbReference type="Proteomes" id="UP000708208"/>
    </source>
</evidence>
<dbReference type="EMBL" id="CAJVCH010535384">
    <property type="protein sequence ID" value="CAG7825196.1"/>
    <property type="molecule type" value="Genomic_DNA"/>
</dbReference>
<comment type="caution">
    <text evidence="4">The sequence shown here is derived from an EMBL/GenBank/DDBJ whole genome shotgun (WGS) entry which is preliminary data.</text>
</comment>
<protein>
    <recommendedName>
        <fullName evidence="3">Peptidase S1 domain-containing protein</fullName>
    </recommendedName>
</protein>
<dbReference type="InterPro" id="IPR001254">
    <property type="entry name" value="Trypsin_dom"/>
</dbReference>
<evidence type="ECO:0000259" key="3">
    <source>
        <dbReference type="PROSITE" id="PS50240"/>
    </source>
</evidence>
<feature type="signal peptide" evidence="2">
    <location>
        <begin position="1"/>
        <end position="17"/>
    </location>
</feature>
<dbReference type="OrthoDB" id="531708at2759"/>
<dbReference type="InterPro" id="IPR018114">
    <property type="entry name" value="TRYPSIN_HIS"/>
</dbReference>
<keyword evidence="2" id="KW-0732">Signal</keyword>
<dbReference type="PROSITE" id="PS50240">
    <property type="entry name" value="TRYPSIN_DOM"/>
    <property type="match status" value="1"/>
</dbReference>
<dbReference type="PANTHER" id="PTHR24252:SF18">
    <property type="entry name" value="OVOCHYMASE 1"/>
    <property type="match status" value="1"/>
</dbReference>
<evidence type="ECO:0000256" key="2">
    <source>
        <dbReference type="SAM" id="SignalP"/>
    </source>
</evidence>
<keyword evidence="1" id="KW-1015">Disulfide bond</keyword>
<name>A0A8J2L0X6_9HEXA</name>
<evidence type="ECO:0000256" key="1">
    <source>
        <dbReference type="ARBA" id="ARBA00023157"/>
    </source>
</evidence>
<reference evidence="4" key="1">
    <citation type="submission" date="2021-06" db="EMBL/GenBank/DDBJ databases">
        <authorList>
            <person name="Hodson N. C."/>
            <person name="Mongue J. A."/>
            <person name="Jaron S. K."/>
        </authorList>
    </citation>
    <scope>NUCLEOTIDE SEQUENCE</scope>
</reference>
<keyword evidence="5" id="KW-1185">Reference proteome</keyword>
<accession>A0A8J2L0X6</accession>
<dbReference type="GO" id="GO:0004252">
    <property type="term" value="F:serine-type endopeptidase activity"/>
    <property type="evidence" value="ECO:0007669"/>
    <property type="project" value="InterPro"/>
</dbReference>
<dbReference type="Pfam" id="PF00089">
    <property type="entry name" value="Trypsin"/>
    <property type="match status" value="1"/>
</dbReference>
<gene>
    <name evidence="4" type="ORF">AFUS01_LOCUS35320</name>
</gene>
<evidence type="ECO:0000313" key="4">
    <source>
        <dbReference type="EMBL" id="CAG7825196.1"/>
    </source>
</evidence>
<dbReference type="GO" id="GO:0006508">
    <property type="term" value="P:proteolysis"/>
    <property type="evidence" value="ECO:0007669"/>
    <property type="project" value="InterPro"/>
</dbReference>
<feature type="domain" description="Peptidase S1" evidence="3">
    <location>
        <begin position="29"/>
        <end position="116"/>
    </location>
</feature>
<organism evidence="4 5">
    <name type="scientific">Allacma fusca</name>
    <dbReference type="NCBI Taxonomy" id="39272"/>
    <lineage>
        <taxon>Eukaryota</taxon>
        <taxon>Metazoa</taxon>
        <taxon>Ecdysozoa</taxon>
        <taxon>Arthropoda</taxon>
        <taxon>Hexapoda</taxon>
        <taxon>Collembola</taxon>
        <taxon>Symphypleona</taxon>
        <taxon>Sminthuridae</taxon>
        <taxon>Allacma</taxon>
    </lineage>
</organism>